<gene>
    <name evidence="9" type="ORF">ACFPTO_18930</name>
</gene>
<keyword evidence="3 6" id="KW-0812">Transmembrane</keyword>
<keyword evidence="10" id="KW-1185">Reference proteome</keyword>
<name>A0ABW0JCT1_9BURK</name>
<dbReference type="RefSeq" id="WP_377713651.1">
    <property type="nucleotide sequence ID" value="NZ_JBHSMP010000025.1"/>
</dbReference>
<feature type="transmembrane region" description="Helical" evidence="7">
    <location>
        <begin position="169"/>
        <end position="195"/>
    </location>
</feature>
<evidence type="ECO:0000256" key="3">
    <source>
        <dbReference type="ARBA" id="ARBA00022692"/>
    </source>
</evidence>
<evidence type="ECO:0000313" key="9">
    <source>
        <dbReference type="EMBL" id="MFC5430854.1"/>
    </source>
</evidence>
<evidence type="ECO:0000313" key="10">
    <source>
        <dbReference type="Proteomes" id="UP001596103"/>
    </source>
</evidence>
<dbReference type="SUPFAM" id="SSF81452">
    <property type="entry name" value="Cytochrome c oxidase subunit III-like"/>
    <property type="match status" value="1"/>
</dbReference>
<evidence type="ECO:0000256" key="2">
    <source>
        <dbReference type="ARBA" id="ARBA00010581"/>
    </source>
</evidence>
<evidence type="ECO:0000256" key="7">
    <source>
        <dbReference type="SAM" id="Phobius"/>
    </source>
</evidence>
<comment type="similarity">
    <text evidence="2 6">Belongs to the cytochrome c oxidase subunit 3 family.</text>
</comment>
<evidence type="ECO:0000259" key="8">
    <source>
        <dbReference type="PROSITE" id="PS50253"/>
    </source>
</evidence>
<dbReference type="Proteomes" id="UP001596103">
    <property type="component" value="Unassembled WGS sequence"/>
</dbReference>
<dbReference type="PANTHER" id="PTHR11403:SF6">
    <property type="entry name" value="NITRIC OXIDE REDUCTASE SUBUNIT E"/>
    <property type="match status" value="1"/>
</dbReference>
<evidence type="ECO:0000256" key="6">
    <source>
        <dbReference type="RuleBase" id="RU003376"/>
    </source>
</evidence>
<protein>
    <submittedName>
        <fullName evidence="9">Cytochrome c oxidase subunit 3</fullName>
    </submittedName>
</protein>
<reference evidence="10" key="1">
    <citation type="journal article" date="2019" name="Int. J. Syst. Evol. Microbiol.">
        <title>The Global Catalogue of Microorganisms (GCM) 10K type strain sequencing project: providing services to taxonomists for standard genome sequencing and annotation.</title>
        <authorList>
            <consortium name="The Broad Institute Genomics Platform"/>
            <consortium name="The Broad Institute Genome Sequencing Center for Infectious Disease"/>
            <person name="Wu L."/>
            <person name="Ma J."/>
        </authorList>
    </citation>
    <scope>NUCLEOTIDE SEQUENCE [LARGE SCALE GENOMIC DNA]</scope>
    <source>
        <strain evidence="10">CCUG 56042</strain>
    </source>
</reference>
<keyword evidence="5 7" id="KW-0472">Membrane</keyword>
<dbReference type="InterPro" id="IPR000298">
    <property type="entry name" value="Cyt_c_oxidase-like_su3"/>
</dbReference>
<evidence type="ECO:0000256" key="4">
    <source>
        <dbReference type="ARBA" id="ARBA00022989"/>
    </source>
</evidence>
<dbReference type="EMBL" id="JBHSMP010000025">
    <property type="protein sequence ID" value="MFC5430854.1"/>
    <property type="molecule type" value="Genomic_DNA"/>
</dbReference>
<feature type="domain" description="Heme-copper oxidase subunit III family profile" evidence="8">
    <location>
        <begin position="46"/>
        <end position="241"/>
    </location>
</feature>
<evidence type="ECO:0000256" key="1">
    <source>
        <dbReference type="ARBA" id="ARBA00004141"/>
    </source>
</evidence>
<dbReference type="PROSITE" id="PS50253">
    <property type="entry name" value="COX3"/>
    <property type="match status" value="1"/>
</dbReference>
<dbReference type="InterPro" id="IPR024791">
    <property type="entry name" value="Cyt_c/ubiquinol_Oxase_su3"/>
</dbReference>
<keyword evidence="4 7" id="KW-1133">Transmembrane helix</keyword>
<dbReference type="Gene3D" id="1.20.120.80">
    <property type="entry name" value="Cytochrome c oxidase, subunit III, four-helix bundle"/>
    <property type="match status" value="1"/>
</dbReference>
<feature type="transmembrane region" description="Helical" evidence="7">
    <location>
        <begin position="46"/>
        <end position="66"/>
    </location>
</feature>
<dbReference type="Pfam" id="PF00510">
    <property type="entry name" value="COX3"/>
    <property type="match status" value="1"/>
</dbReference>
<comment type="caution">
    <text evidence="9">The sequence shown here is derived from an EMBL/GenBank/DDBJ whole genome shotgun (WGS) entry which is preliminary data.</text>
</comment>
<dbReference type="PANTHER" id="PTHR11403">
    <property type="entry name" value="CYTOCHROME C OXIDASE SUBUNIT III"/>
    <property type="match status" value="1"/>
</dbReference>
<organism evidence="9 10">
    <name type="scientific">Paraburkholderia denitrificans</name>
    <dbReference type="NCBI Taxonomy" id="694025"/>
    <lineage>
        <taxon>Bacteria</taxon>
        <taxon>Pseudomonadati</taxon>
        <taxon>Pseudomonadota</taxon>
        <taxon>Betaproteobacteria</taxon>
        <taxon>Burkholderiales</taxon>
        <taxon>Burkholderiaceae</taxon>
        <taxon>Paraburkholderia</taxon>
    </lineage>
</organism>
<sequence>MSSAERFTASSDAVASASISAQDAPPVTVSAIPEATPHDRYLPGDVAMWFFIVAELLVFACFFIAYGWHRANEPSVFTRGQAQLHIGLGAFNTVVLILGGLCAATAAQQARAAIAVAGNGTQATARALRLARRGLLAACAFGLVFVVCKLTDFSLLLKAGHDVDSDDFWMFYFSLTFFHFMHVLLGMVILLYVYWPLRKSAGQDGAGCTVEQAHAVESGASYWHMVDMVWLVLFALVYIAR</sequence>
<feature type="transmembrane region" description="Helical" evidence="7">
    <location>
        <begin position="135"/>
        <end position="157"/>
    </location>
</feature>
<evidence type="ECO:0000256" key="5">
    <source>
        <dbReference type="ARBA" id="ARBA00023136"/>
    </source>
</evidence>
<accession>A0ABW0JCT1</accession>
<comment type="subcellular location">
    <subcellularLocation>
        <location evidence="6">Cell membrane</location>
        <topology evidence="6">Multi-pass membrane protein</topology>
    </subcellularLocation>
    <subcellularLocation>
        <location evidence="1">Membrane</location>
        <topology evidence="1">Multi-pass membrane protein</topology>
    </subcellularLocation>
</comment>
<proteinExistence type="inferred from homology"/>
<dbReference type="InterPro" id="IPR013833">
    <property type="entry name" value="Cyt_c_oxidase_su3_a-hlx"/>
</dbReference>
<feature type="transmembrane region" description="Helical" evidence="7">
    <location>
        <begin position="86"/>
        <end position="107"/>
    </location>
</feature>
<dbReference type="InterPro" id="IPR035973">
    <property type="entry name" value="Cyt_c_oxidase_su3-like_sf"/>
</dbReference>